<name>A0ABP0NE27_9DINO</name>
<sequence>MPWPKPAGSGVQLAKELRNRQINLSRPEVEGLLTALSRAQQGLAVLGANKDSEAVGDAFEDIEVLLQQASSRSRSKPMSELVELGDLSTLREEALEAFRHQEKMSLNEALEQGAVTCRRRNCKRRHDNTTSGILGLGFCSVQCAARENEKQQKLLEKYTDEDGMLHPEGLSELDLSWITQYAVGMVGGMARLRLLVFNEDIAFRLTFEHCARQVEEMAGSSLDGVRNFFRAEQERRNASSTQTTRDLQLNYQAAHKVFPAAWSIVQAAAGDAGLPKDPPAVMFAFANAGQIMRRTACDATDRVSIKDYSKTLDFLRFSIIVPEEDVWQMCEVYERLIARGIITLRVASKLAPKAYYGEHSMYVLINCKLQSTGHIFEIRLCFRCFHHLERSLRWMCDWRQLLRPKHHFLPGEENHYKGQVCDKDGEVSEVEAVTPKSELPGKPHGEGQMFYADSGDLYEGQWQHGKKHGRGCQQYATGDTYQGNYVNNKKHGQGVYRYADGDCHEGQYFEGRKHGPGLYWYSDGRLLMSTYDQDEQTGPGIVWSANGSQAWLTESGTQVADLDLHTAEEKAKKLGFEPLTLLGGLM</sequence>
<evidence type="ECO:0000256" key="1">
    <source>
        <dbReference type="ARBA" id="ARBA00022737"/>
    </source>
</evidence>
<organism evidence="3 4">
    <name type="scientific">Durusdinium trenchii</name>
    <dbReference type="NCBI Taxonomy" id="1381693"/>
    <lineage>
        <taxon>Eukaryota</taxon>
        <taxon>Sar</taxon>
        <taxon>Alveolata</taxon>
        <taxon>Dinophyceae</taxon>
        <taxon>Suessiales</taxon>
        <taxon>Symbiodiniaceae</taxon>
        <taxon>Durusdinium</taxon>
    </lineage>
</organism>
<dbReference type="EMBL" id="CAXAMN010021640">
    <property type="protein sequence ID" value="CAK9061821.1"/>
    <property type="molecule type" value="Genomic_DNA"/>
</dbReference>
<dbReference type="Gene3D" id="2.20.110.10">
    <property type="entry name" value="Histone H3 K4-specific methyltransferase SET7/9 N-terminal domain"/>
    <property type="match status" value="2"/>
</dbReference>
<accession>A0ABP0NE27</accession>
<reference evidence="3 4" key="1">
    <citation type="submission" date="2024-02" db="EMBL/GenBank/DDBJ databases">
        <authorList>
            <person name="Chen Y."/>
            <person name="Shah S."/>
            <person name="Dougan E. K."/>
            <person name="Thang M."/>
            <person name="Chan C."/>
        </authorList>
    </citation>
    <scope>NUCLEOTIDE SEQUENCE [LARGE SCALE GENOMIC DNA]</scope>
</reference>
<dbReference type="InterPro" id="IPR003409">
    <property type="entry name" value="MORN"/>
</dbReference>
<comment type="caution">
    <text evidence="3">The sequence shown here is derived from an EMBL/GenBank/DDBJ whole genome shotgun (WGS) entry which is preliminary data.</text>
</comment>
<dbReference type="Proteomes" id="UP001642484">
    <property type="component" value="Unassembled WGS sequence"/>
</dbReference>
<proteinExistence type="predicted"/>
<dbReference type="SUPFAM" id="SSF82185">
    <property type="entry name" value="Histone H3 K4-specific methyltransferase SET7/9 N-terminal domain"/>
    <property type="match status" value="1"/>
</dbReference>
<dbReference type="EMBL" id="CAXAMN010013447">
    <property type="protein sequence ID" value="CAK9040896.1"/>
    <property type="molecule type" value="Genomic_DNA"/>
</dbReference>
<evidence type="ECO:0000313" key="2">
    <source>
        <dbReference type="EMBL" id="CAK9040896.1"/>
    </source>
</evidence>
<gene>
    <name evidence="2" type="ORF">CCMP2556_LOCUS21980</name>
    <name evidence="3" type="ORF">CCMP2556_LOCUS30393</name>
</gene>
<keyword evidence="4" id="KW-1185">Reference proteome</keyword>
<protein>
    <submittedName>
        <fullName evidence="3">Uncharacterized protein</fullName>
    </submittedName>
</protein>
<dbReference type="PANTHER" id="PTHR43215">
    <property type="entry name" value="RADIAL SPOKE HEAD 1 HOMOLOG"/>
    <property type="match status" value="1"/>
</dbReference>
<dbReference type="SMART" id="SM00698">
    <property type="entry name" value="MORN"/>
    <property type="match status" value="3"/>
</dbReference>
<evidence type="ECO:0000313" key="4">
    <source>
        <dbReference type="Proteomes" id="UP001642484"/>
    </source>
</evidence>
<dbReference type="PANTHER" id="PTHR43215:SF14">
    <property type="entry name" value="RADIAL SPOKE HEAD 1 HOMOLOG"/>
    <property type="match status" value="1"/>
</dbReference>
<keyword evidence="1" id="KW-0677">Repeat</keyword>
<dbReference type="Pfam" id="PF02493">
    <property type="entry name" value="MORN"/>
    <property type="match status" value="4"/>
</dbReference>
<evidence type="ECO:0000313" key="3">
    <source>
        <dbReference type="EMBL" id="CAK9061821.1"/>
    </source>
</evidence>